<proteinExistence type="predicted"/>
<dbReference type="EMBL" id="CP014135">
    <property type="protein sequence ID" value="AMB87719.1"/>
    <property type="molecule type" value="Genomic_DNA"/>
</dbReference>
<keyword evidence="1" id="KW-0732">Signal</keyword>
<dbReference type="Proteomes" id="UP000063229">
    <property type="component" value="Chromosome"/>
</dbReference>
<keyword evidence="3" id="KW-1185">Reference proteome</keyword>
<name>A0A0X1T7E4_PSEAA</name>
<dbReference type="AlphaFoldDB" id="A0A0X1T7E4"/>
<dbReference type="RefSeq" id="WP_060783743.1">
    <property type="nucleotide sequence ID" value="NZ_CP014135.1"/>
</dbReference>
<accession>A0A0X1T7E4</accession>
<sequence length="155" mass="17438">MLVKSVVIGFIGGMVLSASAIAEISNKSGDFDVPPKQDMLNDGFMCKSADVLFEFYEKVPASDQDREKFAVSFLTKHYNNGDCWHTPPSSAYLTGFRFADVKRLDRKLPSLVIVPRVVVDRRLGYVIPSMIRMNLPDLAEAIKQKNKERGWPVIQ</sequence>
<reference evidence="2 3" key="1">
    <citation type="submission" date="2016-01" db="EMBL/GenBank/DDBJ databases">
        <authorList>
            <person name="McClelland M."/>
            <person name="Jain A."/>
            <person name="Saraogi P."/>
            <person name="Mendelson R."/>
            <person name="Westerman R."/>
            <person name="SanMiguel P."/>
            <person name="Csonka L."/>
        </authorList>
    </citation>
    <scope>NUCLEOTIDE SEQUENCE [LARGE SCALE GENOMIC DNA]</scope>
    <source>
        <strain evidence="2 3">NCPPB 2472</strain>
    </source>
</reference>
<evidence type="ECO:0000313" key="3">
    <source>
        <dbReference type="Proteomes" id="UP000063229"/>
    </source>
</evidence>
<feature type="signal peptide" evidence="1">
    <location>
        <begin position="1"/>
        <end position="22"/>
    </location>
</feature>
<dbReference type="KEGG" id="pagb:AWM79_21480"/>
<organism evidence="2 3">
    <name type="scientific">Pseudomonas agarici</name>
    <dbReference type="NCBI Taxonomy" id="46677"/>
    <lineage>
        <taxon>Bacteria</taxon>
        <taxon>Pseudomonadati</taxon>
        <taxon>Pseudomonadota</taxon>
        <taxon>Gammaproteobacteria</taxon>
        <taxon>Pseudomonadales</taxon>
        <taxon>Pseudomonadaceae</taxon>
        <taxon>Pseudomonas</taxon>
    </lineage>
</organism>
<feature type="chain" id="PRO_5007036109" evidence="1">
    <location>
        <begin position="23"/>
        <end position="155"/>
    </location>
</feature>
<evidence type="ECO:0000313" key="2">
    <source>
        <dbReference type="EMBL" id="AMB87719.1"/>
    </source>
</evidence>
<evidence type="ECO:0000256" key="1">
    <source>
        <dbReference type="SAM" id="SignalP"/>
    </source>
</evidence>
<protein>
    <submittedName>
        <fullName evidence="2">Uncharacterized protein</fullName>
    </submittedName>
</protein>
<gene>
    <name evidence="2" type="ORF">AWM79_21480</name>
</gene>